<reference evidence="4 5" key="1">
    <citation type="submission" date="2016-01" db="EMBL/GenBank/DDBJ databases">
        <title>High potential of lignocellulose degradation of a new Verrucomicrobia species.</title>
        <authorList>
            <person name="Wang Y."/>
            <person name="Shi Y."/>
            <person name="Qiu Z."/>
            <person name="Liu S."/>
            <person name="Yang H."/>
        </authorList>
    </citation>
    <scope>NUCLEOTIDE SEQUENCE [LARGE SCALE GENOMIC DNA]</scope>
    <source>
        <strain evidence="4 5">TSB47</strain>
    </source>
</reference>
<dbReference type="GO" id="GO:0016491">
    <property type="term" value="F:oxidoreductase activity"/>
    <property type="evidence" value="ECO:0007669"/>
    <property type="project" value="UniProtKB-KW"/>
</dbReference>
<proteinExistence type="predicted"/>
<evidence type="ECO:0000256" key="1">
    <source>
        <dbReference type="ARBA" id="ARBA00023002"/>
    </source>
</evidence>
<dbReference type="EMBL" id="LRRQ01000046">
    <property type="protein sequence ID" value="OAM90829.1"/>
    <property type="molecule type" value="Genomic_DNA"/>
</dbReference>
<dbReference type="STRING" id="1184151.AW736_05860"/>
<gene>
    <name evidence="4" type="ORF">AW736_05860</name>
</gene>
<dbReference type="Gene3D" id="3.40.50.720">
    <property type="entry name" value="NAD(P)-binding Rossmann-like Domain"/>
    <property type="match status" value="2"/>
</dbReference>
<dbReference type="InterPro" id="IPR006140">
    <property type="entry name" value="D-isomer_DH_NAD-bd"/>
</dbReference>
<evidence type="ECO:0000256" key="2">
    <source>
        <dbReference type="ARBA" id="ARBA00023027"/>
    </source>
</evidence>
<dbReference type="CDD" id="cd05300">
    <property type="entry name" value="2-Hacid_dh_1"/>
    <property type="match status" value="1"/>
</dbReference>
<keyword evidence="5" id="KW-1185">Reference proteome</keyword>
<dbReference type="SUPFAM" id="SSF52283">
    <property type="entry name" value="Formate/glycerate dehydrogenase catalytic domain-like"/>
    <property type="match status" value="1"/>
</dbReference>
<evidence type="ECO:0000259" key="3">
    <source>
        <dbReference type="Pfam" id="PF02826"/>
    </source>
</evidence>
<accession>A0A178INP7</accession>
<organism evidence="4 5">
    <name type="scientific">Termitidicoccus mucosus</name>
    <dbReference type="NCBI Taxonomy" id="1184151"/>
    <lineage>
        <taxon>Bacteria</taxon>
        <taxon>Pseudomonadati</taxon>
        <taxon>Verrucomicrobiota</taxon>
        <taxon>Opitutia</taxon>
        <taxon>Opitutales</taxon>
        <taxon>Opitutaceae</taxon>
        <taxon>Termitidicoccus</taxon>
    </lineage>
</organism>
<keyword evidence="1" id="KW-0560">Oxidoreductase</keyword>
<dbReference type="PANTHER" id="PTHR43333">
    <property type="entry name" value="2-HACID_DH_C DOMAIN-CONTAINING PROTEIN"/>
    <property type="match status" value="1"/>
</dbReference>
<dbReference type="SUPFAM" id="SSF51735">
    <property type="entry name" value="NAD(P)-binding Rossmann-fold domains"/>
    <property type="match status" value="1"/>
</dbReference>
<dbReference type="PANTHER" id="PTHR43333:SF1">
    <property type="entry name" value="D-ISOMER SPECIFIC 2-HYDROXYACID DEHYDROGENASE NAD-BINDING DOMAIN-CONTAINING PROTEIN"/>
    <property type="match status" value="1"/>
</dbReference>
<evidence type="ECO:0000313" key="5">
    <source>
        <dbReference type="Proteomes" id="UP000078486"/>
    </source>
</evidence>
<dbReference type="OrthoDB" id="9805416at2"/>
<dbReference type="GO" id="GO:0051287">
    <property type="term" value="F:NAD binding"/>
    <property type="evidence" value="ECO:0007669"/>
    <property type="project" value="InterPro"/>
</dbReference>
<feature type="domain" description="D-isomer specific 2-hydroxyacid dehydrogenase NAD-binding" evidence="3">
    <location>
        <begin position="103"/>
        <end position="278"/>
    </location>
</feature>
<comment type="caution">
    <text evidence="4">The sequence shown here is derived from an EMBL/GenBank/DDBJ whole genome shotgun (WGS) entry which is preliminary data.</text>
</comment>
<dbReference type="InterPro" id="IPR036291">
    <property type="entry name" value="NAD(P)-bd_dom_sf"/>
</dbReference>
<dbReference type="Proteomes" id="UP000078486">
    <property type="component" value="Unassembled WGS sequence"/>
</dbReference>
<dbReference type="AlphaFoldDB" id="A0A178INP7"/>
<dbReference type="Pfam" id="PF02826">
    <property type="entry name" value="2-Hacid_dh_C"/>
    <property type="match status" value="1"/>
</dbReference>
<dbReference type="RefSeq" id="WP_068769276.1">
    <property type="nucleotide sequence ID" value="NZ_CP109796.1"/>
</dbReference>
<name>A0A178INP7_9BACT</name>
<protein>
    <recommendedName>
        <fullName evidence="3">D-isomer specific 2-hydroxyacid dehydrogenase NAD-binding domain-containing protein</fullName>
    </recommendedName>
</protein>
<sequence length="315" mass="34617">MKKLNVLLYRNLGEHDLRQIANEFPDIAFTMCATPEKAAPLLPETDVVFGNIPAALLPGAGRLRWLQIVSTGIDEYVSLGNSGIVVTTAHGIHARIIAEHLLMSVLWFARGMPFFRQAQAESRWERNPAIPSLLERNTIGLVGCGAIAREFLRVIEPFKANIIAADINTSVTPPGVSEVMPPSEISRLLSLSDHVLVMLPLTPDTRNILGARQLEAVKQGACLHNVARGGLVDEAKLLELLKARRIAGAAIDVFENEPLPKDHPFWGMDNVLVTPHIAGHSRELGSLVLDRFKTNLRRFIKGEEVSPIANFARGY</sequence>
<evidence type="ECO:0000313" key="4">
    <source>
        <dbReference type="EMBL" id="OAM90829.1"/>
    </source>
</evidence>
<keyword evidence="2" id="KW-0520">NAD</keyword>